<dbReference type="InterPro" id="IPR050924">
    <property type="entry name" value="Peroxiredoxin_BCP/PrxQ"/>
</dbReference>
<protein>
    <recommendedName>
        <fullName evidence="2">thioredoxin-dependent peroxiredoxin</fullName>
        <ecNumber evidence="2">1.11.1.24</ecNumber>
    </recommendedName>
    <alternativeName>
        <fullName evidence="8">Thioredoxin peroxidase</fullName>
    </alternativeName>
    <alternativeName>
        <fullName evidence="10">Thioredoxin-dependent peroxiredoxin Bcp</fullName>
    </alternativeName>
</protein>
<evidence type="ECO:0000256" key="3">
    <source>
        <dbReference type="ARBA" id="ARBA00022559"/>
    </source>
</evidence>
<comment type="function">
    <text evidence="1">Thiol-specific peroxidase that catalyzes the reduction of hydrogen peroxide and organic hydroperoxides to water and alcohols, respectively. Plays a role in cell protection against oxidative stress by detoxifying peroxides and as sensor of hydrogen peroxide-mediated signaling events.</text>
</comment>
<evidence type="ECO:0000256" key="11">
    <source>
        <dbReference type="ARBA" id="ARBA00049091"/>
    </source>
</evidence>
<dbReference type="OrthoDB" id="5572803at2"/>
<dbReference type="PROSITE" id="PS51352">
    <property type="entry name" value="THIOREDOXIN_2"/>
    <property type="match status" value="1"/>
</dbReference>
<evidence type="ECO:0000256" key="8">
    <source>
        <dbReference type="ARBA" id="ARBA00032824"/>
    </source>
</evidence>
<dbReference type="PANTHER" id="PTHR42801">
    <property type="entry name" value="THIOREDOXIN-DEPENDENT PEROXIDE REDUCTASE"/>
    <property type="match status" value="1"/>
</dbReference>
<dbReference type="GO" id="GO:0034599">
    <property type="term" value="P:cellular response to oxidative stress"/>
    <property type="evidence" value="ECO:0007669"/>
    <property type="project" value="TreeGrafter"/>
</dbReference>
<evidence type="ECO:0000256" key="4">
    <source>
        <dbReference type="ARBA" id="ARBA00022862"/>
    </source>
</evidence>
<dbReference type="GO" id="GO:0008379">
    <property type="term" value="F:thioredoxin peroxidase activity"/>
    <property type="evidence" value="ECO:0007669"/>
    <property type="project" value="TreeGrafter"/>
</dbReference>
<dbReference type="GO" id="GO:0005737">
    <property type="term" value="C:cytoplasm"/>
    <property type="evidence" value="ECO:0007669"/>
    <property type="project" value="TreeGrafter"/>
</dbReference>
<evidence type="ECO:0000256" key="5">
    <source>
        <dbReference type="ARBA" id="ARBA00023002"/>
    </source>
</evidence>
<accession>A0A916YHV6</accession>
<dbReference type="InterPro" id="IPR013766">
    <property type="entry name" value="Thioredoxin_domain"/>
</dbReference>
<sequence length="184" mass="19623">MKKLALSLVVAAAAIGATIAVPASAALKKGAEAPLFTTSGALAGKSFRFDLNEALKKGPVVLYFYPKAFTQGCTLEAHAFAEAMDEFRAAGAQVVGMSNDDIETLKKFSTEACRDEFPVARATPGLIRAYDVALKREGVPTGLTDRTSYVIGTDGRIVMVHSDLDWREHVSKTLAAVKAMKRKG</sequence>
<proteinExistence type="inferred from homology"/>
<evidence type="ECO:0000256" key="9">
    <source>
        <dbReference type="ARBA" id="ARBA00038489"/>
    </source>
</evidence>
<comment type="similarity">
    <text evidence="9">Belongs to the peroxiredoxin family. BCP/PrxQ subfamily.</text>
</comment>
<dbReference type="InterPro" id="IPR000866">
    <property type="entry name" value="AhpC/TSA"/>
</dbReference>
<comment type="caution">
    <text evidence="14">The sequence shown here is derived from an EMBL/GenBank/DDBJ whole genome shotgun (WGS) entry which is preliminary data.</text>
</comment>
<evidence type="ECO:0000313" key="14">
    <source>
        <dbReference type="EMBL" id="GGD45995.1"/>
    </source>
</evidence>
<name>A0A916YHV6_9SPHN</name>
<evidence type="ECO:0000256" key="10">
    <source>
        <dbReference type="ARBA" id="ARBA00042639"/>
    </source>
</evidence>
<evidence type="ECO:0000259" key="13">
    <source>
        <dbReference type="PROSITE" id="PS51352"/>
    </source>
</evidence>
<dbReference type="GO" id="GO:0045454">
    <property type="term" value="P:cell redox homeostasis"/>
    <property type="evidence" value="ECO:0007669"/>
    <property type="project" value="TreeGrafter"/>
</dbReference>
<gene>
    <name evidence="14" type="ORF">GCM10010989_20250</name>
</gene>
<dbReference type="AlphaFoldDB" id="A0A916YHV6"/>
<feature type="domain" description="Thioredoxin" evidence="13">
    <location>
        <begin position="27"/>
        <end position="182"/>
    </location>
</feature>
<comment type="catalytic activity">
    <reaction evidence="11">
        <text>a hydroperoxide + [thioredoxin]-dithiol = an alcohol + [thioredoxin]-disulfide + H2O</text>
        <dbReference type="Rhea" id="RHEA:62620"/>
        <dbReference type="Rhea" id="RHEA-COMP:10698"/>
        <dbReference type="Rhea" id="RHEA-COMP:10700"/>
        <dbReference type="ChEBI" id="CHEBI:15377"/>
        <dbReference type="ChEBI" id="CHEBI:29950"/>
        <dbReference type="ChEBI" id="CHEBI:30879"/>
        <dbReference type="ChEBI" id="CHEBI:35924"/>
        <dbReference type="ChEBI" id="CHEBI:50058"/>
        <dbReference type="EC" id="1.11.1.24"/>
    </reaction>
</comment>
<reference evidence="14 15" key="1">
    <citation type="journal article" date="2014" name="Int. J. Syst. Evol. Microbiol.">
        <title>Complete genome sequence of Corynebacterium casei LMG S-19264T (=DSM 44701T), isolated from a smear-ripened cheese.</title>
        <authorList>
            <consortium name="US DOE Joint Genome Institute (JGI-PGF)"/>
            <person name="Walter F."/>
            <person name="Albersmeier A."/>
            <person name="Kalinowski J."/>
            <person name="Ruckert C."/>
        </authorList>
    </citation>
    <scope>NUCLEOTIDE SEQUENCE [LARGE SCALE GENOMIC DNA]</scope>
    <source>
        <strain evidence="14 15">CGMCC 1.15358</strain>
    </source>
</reference>
<feature type="chain" id="PRO_5037288502" description="thioredoxin-dependent peroxiredoxin" evidence="12">
    <location>
        <begin position="26"/>
        <end position="184"/>
    </location>
</feature>
<dbReference type="SUPFAM" id="SSF52833">
    <property type="entry name" value="Thioredoxin-like"/>
    <property type="match status" value="1"/>
</dbReference>
<evidence type="ECO:0000256" key="12">
    <source>
        <dbReference type="SAM" id="SignalP"/>
    </source>
</evidence>
<organism evidence="14 15">
    <name type="scientific">Croceicoccus pelagius</name>
    <dbReference type="NCBI Taxonomy" id="1703341"/>
    <lineage>
        <taxon>Bacteria</taxon>
        <taxon>Pseudomonadati</taxon>
        <taxon>Pseudomonadota</taxon>
        <taxon>Alphaproteobacteria</taxon>
        <taxon>Sphingomonadales</taxon>
        <taxon>Erythrobacteraceae</taxon>
        <taxon>Croceicoccus</taxon>
    </lineage>
</organism>
<dbReference type="InterPro" id="IPR036249">
    <property type="entry name" value="Thioredoxin-like_sf"/>
</dbReference>
<dbReference type="CDD" id="cd03017">
    <property type="entry name" value="PRX_BCP"/>
    <property type="match status" value="1"/>
</dbReference>
<evidence type="ECO:0000256" key="2">
    <source>
        <dbReference type="ARBA" id="ARBA00013017"/>
    </source>
</evidence>
<keyword evidence="5" id="KW-0560">Oxidoreductase</keyword>
<feature type="signal peptide" evidence="12">
    <location>
        <begin position="1"/>
        <end position="25"/>
    </location>
</feature>
<keyword evidence="12" id="KW-0732">Signal</keyword>
<evidence type="ECO:0000313" key="15">
    <source>
        <dbReference type="Proteomes" id="UP000598997"/>
    </source>
</evidence>
<keyword evidence="3" id="KW-0575">Peroxidase</keyword>
<keyword evidence="7" id="KW-0676">Redox-active center</keyword>
<dbReference type="RefSeq" id="WP_066762042.1">
    <property type="nucleotide sequence ID" value="NZ_BMIO01000006.1"/>
</dbReference>
<evidence type="ECO:0000256" key="6">
    <source>
        <dbReference type="ARBA" id="ARBA00023157"/>
    </source>
</evidence>
<keyword evidence="15" id="KW-1185">Reference proteome</keyword>
<evidence type="ECO:0000256" key="1">
    <source>
        <dbReference type="ARBA" id="ARBA00003330"/>
    </source>
</evidence>
<dbReference type="Proteomes" id="UP000598997">
    <property type="component" value="Unassembled WGS sequence"/>
</dbReference>
<evidence type="ECO:0000256" key="7">
    <source>
        <dbReference type="ARBA" id="ARBA00023284"/>
    </source>
</evidence>
<keyword evidence="6" id="KW-1015">Disulfide bond</keyword>
<dbReference type="Gene3D" id="3.40.30.10">
    <property type="entry name" value="Glutaredoxin"/>
    <property type="match status" value="1"/>
</dbReference>
<dbReference type="EMBL" id="BMIO01000006">
    <property type="protein sequence ID" value="GGD45995.1"/>
    <property type="molecule type" value="Genomic_DNA"/>
</dbReference>
<dbReference type="PANTHER" id="PTHR42801:SF4">
    <property type="entry name" value="AHPC_TSA FAMILY PROTEIN"/>
    <property type="match status" value="1"/>
</dbReference>
<dbReference type="Pfam" id="PF00578">
    <property type="entry name" value="AhpC-TSA"/>
    <property type="match status" value="1"/>
</dbReference>
<keyword evidence="4" id="KW-0049">Antioxidant</keyword>
<dbReference type="EC" id="1.11.1.24" evidence="2"/>